<dbReference type="AlphaFoldDB" id="A0A5J9UPU9"/>
<organism evidence="4 5">
    <name type="scientific">Eragrostis curvula</name>
    <name type="common">weeping love grass</name>
    <dbReference type="NCBI Taxonomy" id="38414"/>
    <lineage>
        <taxon>Eukaryota</taxon>
        <taxon>Viridiplantae</taxon>
        <taxon>Streptophyta</taxon>
        <taxon>Embryophyta</taxon>
        <taxon>Tracheophyta</taxon>
        <taxon>Spermatophyta</taxon>
        <taxon>Magnoliopsida</taxon>
        <taxon>Liliopsida</taxon>
        <taxon>Poales</taxon>
        <taxon>Poaceae</taxon>
        <taxon>PACMAD clade</taxon>
        <taxon>Chloridoideae</taxon>
        <taxon>Eragrostideae</taxon>
        <taxon>Eragrostidinae</taxon>
        <taxon>Eragrostis</taxon>
    </lineage>
</organism>
<dbReference type="InterPro" id="IPR050898">
    <property type="entry name" value="Plant_acyltransferase"/>
</dbReference>
<dbReference type="OrthoDB" id="640205at2759"/>
<accession>A0A5J9UPU9</accession>
<dbReference type="InterPro" id="IPR023213">
    <property type="entry name" value="CAT-like_dom_sf"/>
</dbReference>
<keyword evidence="5" id="KW-1185">Reference proteome</keyword>
<feature type="region of interest" description="Disordered" evidence="3">
    <location>
        <begin position="1"/>
        <end position="90"/>
    </location>
</feature>
<proteinExistence type="inferred from homology"/>
<comment type="similarity">
    <text evidence="1">Belongs to the plant acyltransferase family.</text>
</comment>
<name>A0A5J9UPU9_9POAL</name>
<dbReference type="GO" id="GO:0016747">
    <property type="term" value="F:acyltransferase activity, transferring groups other than amino-acyl groups"/>
    <property type="evidence" value="ECO:0007669"/>
    <property type="project" value="UniProtKB-ARBA"/>
</dbReference>
<comment type="caution">
    <text evidence="4">The sequence shown here is derived from an EMBL/GenBank/DDBJ whole genome shotgun (WGS) entry which is preliminary data.</text>
</comment>
<reference evidence="4 5" key="1">
    <citation type="journal article" date="2019" name="Sci. Rep.">
        <title>A high-quality genome of Eragrostis curvula grass provides insights into Poaceae evolution and supports new strategies to enhance forage quality.</title>
        <authorList>
            <person name="Carballo J."/>
            <person name="Santos B.A.C.M."/>
            <person name="Zappacosta D."/>
            <person name="Garbus I."/>
            <person name="Selva J.P."/>
            <person name="Gallo C.A."/>
            <person name="Diaz A."/>
            <person name="Albertini E."/>
            <person name="Caccamo M."/>
            <person name="Echenique V."/>
        </authorList>
    </citation>
    <scope>NUCLEOTIDE SEQUENCE [LARGE SCALE GENOMIC DNA]</scope>
    <source>
        <strain evidence="5">cv. Victoria</strain>
        <tissue evidence="4">Leaf</tissue>
    </source>
</reference>
<dbReference type="Gene3D" id="3.30.559.10">
    <property type="entry name" value="Chloramphenicol acetyltransferase-like domain"/>
    <property type="match status" value="1"/>
</dbReference>
<evidence type="ECO:0000313" key="5">
    <source>
        <dbReference type="Proteomes" id="UP000324897"/>
    </source>
</evidence>
<dbReference type="Pfam" id="PF02458">
    <property type="entry name" value="Transferase"/>
    <property type="match status" value="1"/>
</dbReference>
<dbReference type="Gramene" id="TVU25291">
    <property type="protein sequence ID" value="TVU25291"/>
    <property type="gene ID" value="EJB05_27783"/>
</dbReference>
<feature type="non-terminal residue" evidence="4">
    <location>
        <position position="1"/>
    </location>
</feature>
<keyword evidence="2" id="KW-0808">Transferase</keyword>
<dbReference type="Proteomes" id="UP000324897">
    <property type="component" value="Chromosome 2"/>
</dbReference>
<protein>
    <submittedName>
        <fullName evidence="4">Uncharacterized protein</fullName>
    </submittedName>
</protein>
<evidence type="ECO:0000256" key="1">
    <source>
        <dbReference type="ARBA" id="ARBA00009861"/>
    </source>
</evidence>
<evidence type="ECO:0000256" key="3">
    <source>
        <dbReference type="SAM" id="MobiDB-lite"/>
    </source>
</evidence>
<gene>
    <name evidence="4" type="ORF">EJB05_27783</name>
</gene>
<dbReference type="EMBL" id="RWGY01000013">
    <property type="protein sequence ID" value="TVU25291.1"/>
    <property type="molecule type" value="Genomic_DNA"/>
</dbReference>
<dbReference type="PANTHER" id="PTHR31147:SF66">
    <property type="entry name" value="OS05G0315700 PROTEIN"/>
    <property type="match status" value="1"/>
</dbReference>
<sequence>MCSGPRLRLTSPTKSRPPDAVDDSPPLCPGLAPALGGPGRGAPPRPGPTAGDAVAGPRSWLLSCQYPAPTLLPRRRPPPRRSSPPSARSEDIRQAVLGFHSKSQVTRFRCGGFSVGMHMCHPMHNGSGIPQFLEAIGDMARGEPQPTVLPVWERELLTSRSVPRVTHAHLAYMSHSTTTETQPTT</sequence>
<evidence type="ECO:0000256" key="2">
    <source>
        <dbReference type="ARBA" id="ARBA00022679"/>
    </source>
</evidence>
<dbReference type="PANTHER" id="PTHR31147">
    <property type="entry name" value="ACYL TRANSFERASE 4"/>
    <property type="match status" value="1"/>
</dbReference>
<evidence type="ECO:0000313" key="4">
    <source>
        <dbReference type="EMBL" id="TVU25291.1"/>
    </source>
</evidence>